<accession>A0A9Q0DXI2</accession>
<gene>
    <name evidence="4" type="ORF">NHX12_003161</name>
</gene>
<proteinExistence type="predicted"/>
<dbReference type="InterPro" id="IPR050173">
    <property type="entry name" value="ABC_transporter_C-like"/>
</dbReference>
<dbReference type="Pfam" id="PF00005">
    <property type="entry name" value="ABC_tran"/>
    <property type="match status" value="1"/>
</dbReference>
<dbReference type="Gene3D" id="3.40.50.300">
    <property type="entry name" value="P-loop containing nucleotide triphosphate hydrolases"/>
    <property type="match status" value="1"/>
</dbReference>
<evidence type="ECO:0000313" key="4">
    <source>
        <dbReference type="EMBL" id="KAJ3596760.1"/>
    </source>
</evidence>
<dbReference type="EMBL" id="JANIIK010000110">
    <property type="protein sequence ID" value="KAJ3596760.1"/>
    <property type="molecule type" value="Genomic_DNA"/>
</dbReference>
<dbReference type="SUPFAM" id="SSF52540">
    <property type="entry name" value="P-loop containing nucleoside triphosphate hydrolases"/>
    <property type="match status" value="1"/>
</dbReference>
<dbReference type="GO" id="GO:0015701">
    <property type="term" value="P:bicarbonate transport"/>
    <property type="evidence" value="ECO:0007669"/>
    <property type="project" value="TreeGrafter"/>
</dbReference>
<dbReference type="InterPro" id="IPR003439">
    <property type="entry name" value="ABC_transporter-like_ATP-bd"/>
</dbReference>
<dbReference type="Proteomes" id="UP001148018">
    <property type="component" value="Unassembled WGS sequence"/>
</dbReference>
<dbReference type="PANTHER" id="PTHR24223">
    <property type="entry name" value="ATP-BINDING CASSETTE SUB-FAMILY C"/>
    <property type="match status" value="1"/>
</dbReference>
<dbReference type="InterPro" id="IPR027417">
    <property type="entry name" value="P-loop_NTPase"/>
</dbReference>
<feature type="domain" description="ABC transporter" evidence="3">
    <location>
        <begin position="62"/>
        <end position="186"/>
    </location>
</feature>
<dbReference type="GO" id="GO:1902476">
    <property type="term" value="P:chloride transmembrane transport"/>
    <property type="evidence" value="ECO:0007669"/>
    <property type="project" value="TreeGrafter"/>
</dbReference>
<evidence type="ECO:0000259" key="3">
    <source>
        <dbReference type="Pfam" id="PF00005"/>
    </source>
</evidence>
<dbReference type="OrthoDB" id="8861933at2759"/>
<keyword evidence="5" id="KW-1185">Reference proteome</keyword>
<dbReference type="GO" id="GO:0005524">
    <property type="term" value="F:ATP binding"/>
    <property type="evidence" value="ECO:0007669"/>
    <property type="project" value="UniProtKB-KW"/>
</dbReference>
<dbReference type="GO" id="GO:0016324">
    <property type="term" value="C:apical plasma membrane"/>
    <property type="evidence" value="ECO:0007669"/>
    <property type="project" value="TreeGrafter"/>
</dbReference>
<dbReference type="PANTHER" id="PTHR24223:SF19">
    <property type="entry name" value="CYSTIC FIBROSIS TRANSMEMBRANE CONDUCTANCE REGULATOR"/>
    <property type="match status" value="1"/>
</dbReference>
<name>A0A9Q0DXI2_9TELE</name>
<evidence type="ECO:0000256" key="2">
    <source>
        <dbReference type="ARBA" id="ARBA00022840"/>
    </source>
</evidence>
<organism evidence="4 5">
    <name type="scientific">Muraenolepis orangiensis</name>
    <name type="common">Patagonian moray cod</name>
    <dbReference type="NCBI Taxonomy" id="630683"/>
    <lineage>
        <taxon>Eukaryota</taxon>
        <taxon>Metazoa</taxon>
        <taxon>Chordata</taxon>
        <taxon>Craniata</taxon>
        <taxon>Vertebrata</taxon>
        <taxon>Euteleostomi</taxon>
        <taxon>Actinopterygii</taxon>
        <taxon>Neopterygii</taxon>
        <taxon>Teleostei</taxon>
        <taxon>Neoteleostei</taxon>
        <taxon>Acanthomorphata</taxon>
        <taxon>Zeiogadaria</taxon>
        <taxon>Gadariae</taxon>
        <taxon>Gadiformes</taxon>
        <taxon>Muraenolepidoidei</taxon>
        <taxon>Muraenolepididae</taxon>
        <taxon>Muraenolepis</taxon>
    </lineage>
</organism>
<comment type="caution">
    <text evidence="4">The sequence shown here is derived from an EMBL/GenBank/DDBJ whole genome shotgun (WGS) entry which is preliminary data.</text>
</comment>
<reference evidence="4" key="1">
    <citation type="submission" date="2022-07" db="EMBL/GenBank/DDBJ databases">
        <title>Chromosome-level genome of Muraenolepis orangiensis.</title>
        <authorList>
            <person name="Kim J."/>
        </authorList>
    </citation>
    <scope>NUCLEOTIDE SEQUENCE</scope>
    <source>
        <strain evidence="4">KU_S4_2022</strain>
        <tissue evidence="4">Muscle</tissue>
    </source>
</reference>
<keyword evidence="1" id="KW-0547">Nucleotide-binding</keyword>
<sequence>MRSVDRVFKFIDLPSEETHQGGRGGQDLVIDNPHVDGCWPNRGHMEVQGLTAKYTEAGRAVLSNVSFSVEGGQSVGLLGRTGSGKSTLLSALLRLASTDGEISVDGVSWNSVSLHTWRKAFGVVPQKVFILTGTFRMNLDPYGRHNDEELWRVAEELEDGGNVLSNGHKQLLCLARCVLSRARILLTLKVLRKTLKQSFSCCTVIMSEHRMMEGSSLKCYDSIQKLLNDSSHLKQAISPTDRLHLYPALQRLNSKRLAPQSAIIGALPEEAEEEVQDTRL</sequence>
<protein>
    <recommendedName>
        <fullName evidence="3">ABC transporter domain-containing protein</fullName>
    </recommendedName>
</protein>
<evidence type="ECO:0000256" key="1">
    <source>
        <dbReference type="ARBA" id="ARBA00022741"/>
    </source>
</evidence>
<evidence type="ECO:0000313" key="5">
    <source>
        <dbReference type="Proteomes" id="UP001148018"/>
    </source>
</evidence>
<dbReference type="GO" id="GO:0042626">
    <property type="term" value="F:ATPase-coupled transmembrane transporter activity"/>
    <property type="evidence" value="ECO:0007669"/>
    <property type="project" value="TreeGrafter"/>
</dbReference>
<dbReference type="GO" id="GO:0005829">
    <property type="term" value="C:cytosol"/>
    <property type="evidence" value="ECO:0007669"/>
    <property type="project" value="TreeGrafter"/>
</dbReference>
<dbReference type="AlphaFoldDB" id="A0A9Q0DXI2"/>
<keyword evidence="2" id="KW-0067">ATP-binding</keyword>
<dbReference type="GO" id="GO:0016887">
    <property type="term" value="F:ATP hydrolysis activity"/>
    <property type="evidence" value="ECO:0007669"/>
    <property type="project" value="InterPro"/>
</dbReference>